<dbReference type="Gene3D" id="3.30.60.30">
    <property type="match status" value="1"/>
</dbReference>
<dbReference type="OrthoDB" id="126772at2759"/>
<dbReference type="EMBL" id="CAJHNH020002918">
    <property type="protein sequence ID" value="CAG5128088.1"/>
    <property type="molecule type" value="Genomic_DNA"/>
</dbReference>
<comment type="caution">
    <text evidence="2">The sequence shown here is derived from an EMBL/GenBank/DDBJ whole genome shotgun (WGS) entry which is preliminary data.</text>
</comment>
<dbReference type="AlphaFoldDB" id="A0A8S3ZIY4"/>
<dbReference type="CDD" id="cd00104">
    <property type="entry name" value="KAZAL_FS"/>
    <property type="match status" value="1"/>
</dbReference>
<dbReference type="PROSITE" id="PS51465">
    <property type="entry name" value="KAZAL_2"/>
    <property type="match status" value="1"/>
</dbReference>
<proteinExistence type="predicted"/>
<organism evidence="2 3">
    <name type="scientific">Candidula unifasciata</name>
    <dbReference type="NCBI Taxonomy" id="100452"/>
    <lineage>
        <taxon>Eukaryota</taxon>
        <taxon>Metazoa</taxon>
        <taxon>Spiralia</taxon>
        <taxon>Lophotrochozoa</taxon>
        <taxon>Mollusca</taxon>
        <taxon>Gastropoda</taxon>
        <taxon>Heterobranchia</taxon>
        <taxon>Euthyneura</taxon>
        <taxon>Panpulmonata</taxon>
        <taxon>Eupulmonata</taxon>
        <taxon>Stylommatophora</taxon>
        <taxon>Helicina</taxon>
        <taxon>Helicoidea</taxon>
        <taxon>Geomitridae</taxon>
        <taxon>Candidula</taxon>
    </lineage>
</organism>
<reference evidence="2" key="1">
    <citation type="submission" date="2021-04" db="EMBL/GenBank/DDBJ databases">
        <authorList>
            <consortium name="Molecular Ecology Group"/>
        </authorList>
    </citation>
    <scope>NUCLEOTIDE SEQUENCE</scope>
</reference>
<feature type="domain" description="Kazal-like" evidence="1">
    <location>
        <begin position="1"/>
        <end position="50"/>
    </location>
</feature>
<evidence type="ECO:0000313" key="2">
    <source>
        <dbReference type="EMBL" id="CAG5128088.1"/>
    </source>
</evidence>
<feature type="non-terminal residue" evidence="2">
    <location>
        <position position="1"/>
    </location>
</feature>
<keyword evidence="3" id="KW-1185">Reference proteome</keyword>
<gene>
    <name evidence="2" type="ORF">CUNI_LOCUS13646</name>
</gene>
<sequence length="54" mass="5847">HEDPCPVKPQCFQANSPVCGSDGHTYKNSCAMYKQSCGFVKVISKGPCKDSPQL</sequence>
<evidence type="ECO:0000313" key="3">
    <source>
        <dbReference type="Proteomes" id="UP000678393"/>
    </source>
</evidence>
<name>A0A8S3ZIY4_9EUPU</name>
<dbReference type="InterPro" id="IPR036058">
    <property type="entry name" value="Kazal_dom_sf"/>
</dbReference>
<accession>A0A8S3ZIY4</accession>
<dbReference type="SMART" id="SM00280">
    <property type="entry name" value="KAZAL"/>
    <property type="match status" value="1"/>
</dbReference>
<evidence type="ECO:0000259" key="1">
    <source>
        <dbReference type="PROSITE" id="PS51465"/>
    </source>
</evidence>
<dbReference type="SUPFAM" id="SSF100895">
    <property type="entry name" value="Kazal-type serine protease inhibitors"/>
    <property type="match status" value="1"/>
</dbReference>
<protein>
    <recommendedName>
        <fullName evidence="1">Kazal-like domain-containing protein</fullName>
    </recommendedName>
</protein>
<dbReference type="InterPro" id="IPR002350">
    <property type="entry name" value="Kazal_dom"/>
</dbReference>
<dbReference type="Pfam" id="PF07648">
    <property type="entry name" value="Kazal_2"/>
    <property type="match status" value="1"/>
</dbReference>
<dbReference type="Proteomes" id="UP000678393">
    <property type="component" value="Unassembled WGS sequence"/>
</dbReference>